<protein>
    <submittedName>
        <fullName evidence="12">Leucine-rich repeat serine/threonine-protein kinase 1</fullName>
    </submittedName>
</protein>
<dbReference type="SUPFAM" id="SSF56112">
    <property type="entry name" value="Protein kinase-like (PK-like)"/>
    <property type="match status" value="1"/>
</dbReference>
<sequence length="2550" mass="292568">MKIKSVNANSPIILIGTHSNDCISNRNIYATQKTNNANNKYPTGDSLSNNINGISNSKFKSTFLQNSLKFHLKLMDQLVRSRFCTNPDLNAYGLPHLYSYMFLNLSFLNTNGKDSEVLMANIYDLCTLIHNAAHSFKINNRTADILLPNISITPSSSHSFSQLPVPKLYHYAKLITEQLSIEMSAAQLPPIMEVNKFIFQLNKRLSELIPLPMRVCFPSILSNNGGVSIELAPTSSSPLHLTSCTHEFSTYSDIKGILLFLNQIGAILHFSHHKFLKNHIILSPIWLLNTLLKLMITLHNQQLFDMLMNSSLKTELISNTEQHTALVQSSPNFSHLLYQYNGNNDRKHVLNTPKHDNSFHSMKRNSAVISSSYLKDFIKSFIRNTINTNDNTNPNACMNLFSDVLLEDIFMCIFKQFDLIVVINHTDDCFKPGHDKKMKKTGKMKQFLLPSLLAARCFHPNLLHSYLEPAVIRYKANHSSSGVSRYRPRYVHTQSKKEPVKSNPYRTDSDCNNKKMIKNHRMSPQLCCWRVQTSTHKEIVRLYAITYIPPGFWTQLNKRLLNDSSLHEICRRAYSLSKLPSELYKQLIGDYLEEDVSNRCHYDSCNYRDKNIGDSHTFNTISHDNNLKPEWTVWKRGMRLSLGHGQIGLARLQQLTRTNCALLRDFEEWDEPCAIVGEEVINKQNKTSLHDQYISNDDSFHFVEENEHTSTLSNINSDVYRSGIVETIKHSYEGRCLRLMYWVQQQDEYEQKQLHSFMKLSKSPLMTTISTTREAESPSLITNNKDVTTKTASDFKLHNHGYLIDREHDAFQNSCLIEIYLPNLNIYWKYKQSELLSDQTDKCPTIHSNEISYDQLKVDCQRNHSKFQEYCLNPNPQAIAELLGKLVNHIDTLLEDWYPDLGMKLNQSHEGVYLVERIIPCSACLAAPSYRFNNLPRKPPAASTGSHLNIIRYPHINIANNPSGRLYKSKKDNVNQISLHSRKLSKSVQFLNHSDGLRYSHLNSSTVSLSNYLLTNEETVIQGSDEIFSPNTEILKNNQNNTITEKYSSRRKMSNSSKWSWPFKLNRYERAHSVDPSNTTECNKNNDYQLDNSSTAYSYVYGISISEYIHWYIMQRSDRTLHSRELFCPMHPSVRLWAPDLRFEDISPNLIIPSDRVHLLKFLGRGAFGSVFKGFLKNSRSLMRHQKSQSLSSKNTFTTVNQNTDSDVKYIHDVAVKLCSPVPPNLSNHCINDVNFEAVKSSHDKWSSSNLCDALVLYHQEQRRWLHNPIEASLTTYQEIRSELNVLLPITNNSLNSYQMKFNKYSHHHSFPTLSYHRSQRISNNIQERRFNQSCFSKCLQKNELHDINSNHITNNNLLICYGIIYPNPIGFLMPLVPLGNLSDYFTSVLSSCQDLLKMVNNSSSSAAEMTDTAAVTNCDDLFLSHPLHPVTMMLIVNQIANALAHLHSLNIIHRDVKSENILIWSMPSPSAAKMMMTESLTLSDYNPFQVHIVLTDYGASRFMSSIDDMYDDEGCRGYVGTPGYMAPEILEYLGEQTYDSKVDIYAMGILLCEMIQLEQPYKKSSSVFYRLAQQVIAGVRPTIPQRFLKCCPTTLINLMTYCWASDSNRRPTADQIVLLTNPWWLAPTSLLSSSSSSSTNSEGSTRYSLNRNKSMNLSEHLDYNSSFSIRYCLSSSKCSNGFSHIQSVSSIDALRVVTCATIDNNYNLWLGGYNHLHESLLYNDDKVKSMKLGLLYIMPLNNIHPISILLSSWPKLYILKHQFITDSHFSVKLYDWPIHLCLLKNNDNEMKMKDDNLNILPILMTCLTYFGELKIYCSNNNNSLEYICLFNIQLSQCYTLSKDTITLNNAKYQNLFQEINFILGHITHYCNRNRMNTDQYLPTNSSSLSLINRCIQFILSLSLPQICVVNISILSGLMLKFEELVFIDIDDQPVHSGIILPQICCECLVEEDESQRTCVWTYLHPDGRLDCWSAKTQNLLKTIHLTAEFEDELFTEKPSTFVFGSVRAMEWLNLPTSILLLTTHGYLIYISVMINTNDVTTSTYSKTPTEPVTSTNHSSSFATTKILSSATSLSTPSSSSSCQLFHYHGSFSENDFAFIAPLTPSTSVCQVKVTNFPKRILTISKGYLDPISCINYQASSSITTDSTSLSTDSFEIMFNNNHNDNIKSCNTTKCLNQQKFYLPYHLSFSSRELTKSKQPGNSVLLLEHFLIVNLLIKLSKVMASEELNTFCRDPIVSAHIESFMEAHCSIFTCEEEIHSEHYTIHKSFSEMMKSLLNNSPINYNRIQEVHATYKITEDDIVTLNSVCYIIACWNFKLFYHIMTLMNVELQLEALRYIQQMHENNSILLYDDNNDSLNNSTQINQNEINEMLVEKSQQKYGMMKAIEQTLNSELSQNHVRNDEKLMKISCNTPNKQLTNLIIPSKIKCDHLSTNTVTSSSSSSSNQLLNGSDLHSNESIQHKLTKNKFIIEKQAFLRKQRDLLIEMRRKQREQLFHNHVQSITDNNLKCNNVNNTTHSMDKQHDEIMEKRRKLYEKLKIEVINKRDINNE</sequence>
<dbReference type="InterPro" id="IPR042541">
    <property type="entry name" value="BART_sf"/>
</dbReference>
<dbReference type="GO" id="GO:0004674">
    <property type="term" value="F:protein serine/threonine kinase activity"/>
    <property type="evidence" value="ECO:0007669"/>
    <property type="project" value="TreeGrafter"/>
</dbReference>
<dbReference type="InterPro" id="IPR051681">
    <property type="entry name" value="Ser/Thr_Kinases-Pseudokinases"/>
</dbReference>
<keyword evidence="6 12" id="KW-0418">Kinase</keyword>
<evidence type="ECO:0000256" key="9">
    <source>
        <dbReference type="ARBA" id="ARBA00023273"/>
    </source>
</evidence>
<dbReference type="EMBL" id="SKCS01000075">
    <property type="protein sequence ID" value="TNN18494.1"/>
    <property type="molecule type" value="Genomic_DNA"/>
</dbReference>
<dbReference type="InterPro" id="IPR000719">
    <property type="entry name" value="Prot_kinase_dom"/>
</dbReference>
<reference evidence="12 13" key="1">
    <citation type="submission" date="2019-03" db="EMBL/GenBank/DDBJ databases">
        <title>An improved genome assembly of the fluke Schistosoma japonicum.</title>
        <authorList>
            <person name="Hu W."/>
            <person name="Luo F."/>
            <person name="Yin M."/>
            <person name="Mo X."/>
            <person name="Sun C."/>
            <person name="Wu Q."/>
            <person name="Zhu B."/>
            <person name="Xiang M."/>
            <person name="Wang J."/>
            <person name="Wang Y."/>
            <person name="Zhang T."/>
            <person name="Xu B."/>
            <person name="Zheng H."/>
            <person name="Feng Z."/>
        </authorList>
    </citation>
    <scope>NUCLEOTIDE SEQUENCE [LARGE SCALE GENOMIC DNA]</scope>
    <source>
        <strain evidence="12">HuSjv2</strain>
        <tissue evidence="12">Worms</tissue>
    </source>
</reference>
<dbReference type="Pfam" id="PF11527">
    <property type="entry name" value="ARL2_Bind_BART"/>
    <property type="match status" value="1"/>
</dbReference>
<evidence type="ECO:0000256" key="2">
    <source>
        <dbReference type="ARBA" id="ARBA00004496"/>
    </source>
</evidence>
<evidence type="ECO:0000256" key="6">
    <source>
        <dbReference type="ARBA" id="ARBA00022777"/>
    </source>
</evidence>
<dbReference type="Gene3D" id="1.10.510.10">
    <property type="entry name" value="Transferase(Phosphotransferase) domain 1"/>
    <property type="match status" value="1"/>
</dbReference>
<evidence type="ECO:0000256" key="5">
    <source>
        <dbReference type="ARBA" id="ARBA00022741"/>
    </source>
</evidence>
<keyword evidence="4" id="KW-0808">Transferase</keyword>
<dbReference type="OrthoDB" id="10252328at2759"/>
<dbReference type="GO" id="GO:0005737">
    <property type="term" value="C:cytoplasm"/>
    <property type="evidence" value="ECO:0007669"/>
    <property type="project" value="UniProtKB-SubCell"/>
</dbReference>
<feature type="region of interest" description="Disordered" evidence="10">
    <location>
        <begin position="2432"/>
        <end position="2452"/>
    </location>
</feature>
<evidence type="ECO:0000256" key="3">
    <source>
        <dbReference type="ARBA" id="ARBA00022490"/>
    </source>
</evidence>
<dbReference type="Gene3D" id="1.20.1520.10">
    <property type="entry name" value="ADP-ribosylation factor-like 2-binding protein, domain"/>
    <property type="match status" value="1"/>
</dbReference>
<feature type="domain" description="Protein kinase" evidence="11">
    <location>
        <begin position="1157"/>
        <end position="1625"/>
    </location>
</feature>
<evidence type="ECO:0000259" key="11">
    <source>
        <dbReference type="PROSITE" id="PS50011"/>
    </source>
</evidence>
<comment type="caution">
    <text evidence="12">The sequence shown here is derived from an EMBL/GenBank/DDBJ whole genome shotgun (WGS) entry which is preliminary data.</text>
</comment>
<evidence type="ECO:0000313" key="13">
    <source>
        <dbReference type="Proteomes" id="UP000311919"/>
    </source>
</evidence>
<evidence type="ECO:0000313" key="12">
    <source>
        <dbReference type="EMBL" id="TNN18494.1"/>
    </source>
</evidence>
<evidence type="ECO:0000256" key="7">
    <source>
        <dbReference type="ARBA" id="ARBA00022840"/>
    </source>
</evidence>
<evidence type="ECO:0000256" key="8">
    <source>
        <dbReference type="ARBA" id="ARBA00023069"/>
    </source>
</evidence>
<dbReference type="PANTHER" id="PTHR44329:SF288">
    <property type="entry name" value="MITOGEN-ACTIVATED PROTEIN KINASE KINASE KINASE 20"/>
    <property type="match status" value="1"/>
</dbReference>
<accession>A0A4Z2DPM9</accession>
<keyword evidence="13" id="KW-1185">Reference proteome</keyword>
<dbReference type="InterPro" id="IPR011009">
    <property type="entry name" value="Kinase-like_dom_sf"/>
</dbReference>
<keyword evidence="7" id="KW-0067">ATP-binding</keyword>
<organism evidence="12 13">
    <name type="scientific">Schistosoma japonicum</name>
    <name type="common">Blood fluke</name>
    <dbReference type="NCBI Taxonomy" id="6182"/>
    <lineage>
        <taxon>Eukaryota</taxon>
        <taxon>Metazoa</taxon>
        <taxon>Spiralia</taxon>
        <taxon>Lophotrochozoa</taxon>
        <taxon>Platyhelminthes</taxon>
        <taxon>Trematoda</taxon>
        <taxon>Digenea</taxon>
        <taxon>Strigeidida</taxon>
        <taxon>Schistosomatoidea</taxon>
        <taxon>Schistosomatidae</taxon>
        <taxon>Schistosoma</taxon>
    </lineage>
</organism>
<keyword evidence="8" id="KW-0969">Cilium</keyword>
<feature type="region of interest" description="Disordered" evidence="10">
    <location>
        <begin position="492"/>
        <end position="511"/>
    </location>
</feature>
<keyword evidence="9" id="KW-0966">Cell projection</keyword>
<dbReference type="Proteomes" id="UP000311919">
    <property type="component" value="Unassembled WGS sequence"/>
</dbReference>
<keyword evidence="5" id="KW-0547">Nucleotide-binding</keyword>
<dbReference type="InterPro" id="IPR023379">
    <property type="entry name" value="BART_dom"/>
</dbReference>
<proteinExistence type="predicted"/>
<evidence type="ECO:0000256" key="4">
    <source>
        <dbReference type="ARBA" id="ARBA00022679"/>
    </source>
</evidence>
<dbReference type="InterPro" id="IPR008271">
    <property type="entry name" value="Ser/Thr_kinase_AS"/>
</dbReference>
<dbReference type="GO" id="GO:0005929">
    <property type="term" value="C:cilium"/>
    <property type="evidence" value="ECO:0007669"/>
    <property type="project" value="UniProtKB-SubCell"/>
</dbReference>
<dbReference type="PROSITE" id="PS00108">
    <property type="entry name" value="PROTEIN_KINASE_ST"/>
    <property type="match status" value="1"/>
</dbReference>
<evidence type="ECO:0000256" key="10">
    <source>
        <dbReference type="SAM" id="MobiDB-lite"/>
    </source>
</evidence>
<name>A0A4Z2DPM9_SCHJA</name>
<dbReference type="PROSITE" id="PS50011">
    <property type="entry name" value="PROTEIN_KINASE_DOM"/>
    <property type="match status" value="1"/>
</dbReference>
<evidence type="ECO:0000256" key="1">
    <source>
        <dbReference type="ARBA" id="ARBA00004138"/>
    </source>
</evidence>
<dbReference type="GO" id="GO:0005524">
    <property type="term" value="F:ATP binding"/>
    <property type="evidence" value="ECO:0007669"/>
    <property type="project" value="UniProtKB-KW"/>
</dbReference>
<gene>
    <name evidence="12" type="ORF">EWB00_010175</name>
</gene>
<dbReference type="SMART" id="SM00220">
    <property type="entry name" value="S_TKc"/>
    <property type="match status" value="1"/>
</dbReference>
<dbReference type="PANTHER" id="PTHR44329">
    <property type="entry name" value="SERINE/THREONINE-PROTEIN KINASE TNNI3K-RELATED"/>
    <property type="match status" value="1"/>
</dbReference>
<feature type="compositionally biased region" description="Low complexity" evidence="10">
    <location>
        <begin position="2432"/>
        <end position="2451"/>
    </location>
</feature>
<keyword evidence="3" id="KW-0963">Cytoplasm</keyword>
<dbReference type="Pfam" id="PF00069">
    <property type="entry name" value="Pkinase"/>
    <property type="match status" value="1"/>
</dbReference>
<dbReference type="STRING" id="6182.A0A4Z2DPM9"/>
<comment type="subcellular location">
    <subcellularLocation>
        <location evidence="1">Cell projection</location>
        <location evidence="1">Cilium</location>
    </subcellularLocation>
    <subcellularLocation>
        <location evidence="2">Cytoplasm</location>
    </subcellularLocation>
</comment>